<keyword evidence="2 7" id="KW-0808">Transferase</keyword>
<dbReference type="AlphaFoldDB" id="A0A2T6C9M4"/>
<feature type="binding site" evidence="7">
    <location>
        <position position="59"/>
    </location>
    <ligand>
        <name>substrate</name>
    </ligand>
</feature>
<evidence type="ECO:0000256" key="1">
    <source>
        <dbReference type="ARBA" id="ARBA00022605"/>
    </source>
</evidence>
<feature type="binding site" evidence="7">
    <location>
        <position position="137"/>
    </location>
    <ligand>
        <name>substrate</name>
    </ligand>
</feature>
<feature type="binding site" evidence="7">
    <location>
        <position position="35"/>
    </location>
    <ligand>
        <name>substrate</name>
    </ligand>
</feature>
<dbReference type="SUPFAM" id="SSF52540">
    <property type="entry name" value="P-loop containing nucleoside triphosphate hydrolases"/>
    <property type="match status" value="1"/>
</dbReference>
<dbReference type="Pfam" id="PF01202">
    <property type="entry name" value="SKI"/>
    <property type="match status" value="1"/>
</dbReference>
<dbReference type="EMBL" id="QBKR01000001">
    <property type="protein sequence ID" value="PTX65029.1"/>
    <property type="molecule type" value="Genomic_DNA"/>
</dbReference>
<dbReference type="RefSeq" id="WP_245920613.1">
    <property type="nucleotide sequence ID" value="NZ_QBKR01000001.1"/>
</dbReference>
<keyword evidence="3 7" id="KW-0547">Nucleotide-binding</keyword>
<evidence type="ECO:0000313" key="8">
    <source>
        <dbReference type="EMBL" id="PTX65029.1"/>
    </source>
</evidence>
<feature type="binding site" evidence="7">
    <location>
        <begin position="13"/>
        <end position="18"/>
    </location>
    <ligand>
        <name>ATP</name>
        <dbReference type="ChEBI" id="CHEBI:30616"/>
    </ligand>
</feature>
<keyword evidence="5 7" id="KW-0067">ATP-binding</keyword>
<evidence type="ECO:0000256" key="2">
    <source>
        <dbReference type="ARBA" id="ARBA00022679"/>
    </source>
</evidence>
<evidence type="ECO:0000256" key="7">
    <source>
        <dbReference type="HAMAP-Rule" id="MF_00109"/>
    </source>
</evidence>
<sequence>MQPQHLILIGFMGTGKSTVGRILADRLGRPWTDTDTEVERKTGKTIPELFRERGEIFFREWEKRILEERLQKESGVITTGGGIVLDPTNVKRMKEAGWVVTLDASEEELIRRLDHDPSRPLLAGDLRERVRKLKRERAGAYDFADLYLDTTDLAPLEVTERILEKWKEVTGSAGV</sequence>
<evidence type="ECO:0000256" key="5">
    <source>
        <dbReference type="ARBA" id="ARBA00022840"/>
    </source>
</evidence>
<keyword evidence="1 7" id="KW-0028">Amino-acid biosynthesis</keyword>
<evidence type="ECO:0000256" key="4">
    <source>
        <dbReference type="ARBA" id="ARBA00022777"/>
    </source>
</evidence>
<name>A0A2T6C9M4_9BACL</name>
<dbReference type="UniPathway" id="UPA00053">
    <property type="reaction ID" value="UER00088"/>
</dbReference>
<feature type="binding site" evidence="7">
    <location>
        <position position="17"/>
    </location>
    <ligand>
        <name>Mg(2+)</name>
        <dbReference type="ChEBI" id="CHEBI:18420"/>
    </ligand>
</feature>
<feature type="binding site" evidence="7">
    <location>
        <position position="81"/>
    </location>
    <ligand>
        <name>substrate</name>
    </ligand>
</feature>
<evidence type="ECO:0000256" key="3">
    <source>
        <dbReference type="ARBA" id="ARBA00022741"/>
    </source>
</evidence>
<keyword evidence="7" id="KW-0460">Magnesium</keyword>
<comment type="caution">
    <text evidence="8">The sequence shown here is derived from an EMBL/GenBank/DDBJ whole genome shotgun (WGS) entry which is preliminary data.</text>
</comment>
<keyword evidence="7" id="KW-0479">Metal-binding</keyword>
<dbReference type="GO" id="GO:0009423">
    <property type="term" value="P:chorismate biosynthetic process"/>
    <property type="evidence" value="ECO:0007669"/>
    <property type="project" value="UniProtKB-UniRule"/>
</dbReference>
<dbReference type="GO" id="GO:0008652">
    <property type="term" value="P:amino acid biosynthetic process"/>
    <property type="evidence" value="ECO:0007669"/>
    <property type="project" value="UniProtKB-KW"/>
</dbReference>
<reference evidence="8 9" key="1">
    <citation type="submission" date="2018-04" db="EMBL/GenBank/DDBJ databases">
        <title>Genomic Encyclopedia of Archaeal and Bacterial Type Strains, Phase II (KMG-II): from individual species to whole genera.</title>
        <authorList>
            <person name="Goeker M."/>
        </authorList>
    </citation>
    <scope>NUCLEOTIDE SEQUENCE [LARGE SCALE GENOMIC DNA]</scope>
    <source>
        <strain evidence="8 9">DSM 45787</strain>
    </source>
</reference>
<dbReference type="GO" id="GO:0004765">
    <property type="term" value="F:shikimate kinase activity"/>
    <property type="evidence" value="ECO:0007669"/>
    <property type="project" value="UniProtKB-UniRule"/>
</dbReference>
<comment type="pathway">
    <text evidence="7">Metabolic intermediate biosynthesis; chorismate biosynthesis; chorismate from D-erythrose 4-phosphate and phosphoenolpyruvate: step 5/7.</text>
</comment>
<dbReference type="InterPro" id="IPR000623">
    <property type="entry name" value="Shikimate_kinase/TSH1"/>
</dbReference>
<dbReference type="GO" id="GO:0005829">
    <property type="term" value="C:cytosol"/>
    <property type="evidence" value="ECO:0007669"/>
    <property type="project" value="TreeGrafter"/>
</dbReference>
<comment type="cofactor">
    <cofactor evidence="7">
        <name>Mg(2+)</name>
        <dbReference type="ChEBI" id="CHEBI:18420"/>
    </cofactor>
    <text evidence="7">Binds 1 Mg(2+) ion per subunit.</text>
</comment>
<dbReference type="EC" id="2.7.1.71" evidence="7"/>
<keyword evidence="7" id="KW-0963">Cytoplasm</keyword>
<comment type="similarity">
    <text evidence="7">Belongs to the shikimate kinase family.</text>
</comment>
<comment type="subunit">
    <text evidence="7">Monomer.</text>
</comment>
<evidence type="ECO:0000256" key="6">
    <source>
        <dbReference type="ARBA" id="ARBA00023141"/>
    </source>
</evidence>
<evidence type="ECO:0000313" key="9">
    <source>
        <dbReference type="Proteomes" id="UP000244240"/>
    </source>
</evidence>
<dbReference type="GO" id="GO:0005524">
    <property type="term" value="F:ATP binding"/>
    <property type="evidence" value="ECO:0007669"/>
    <property type="project" value="UniProtKB-UniRule"/>
</dbReference>
<dbReference type="PRINTS" id="PR01100">
    <property type="entry name" value="SHIKIMTKNASE"/>
</dbReference>
<protein>
    <recommendedName>
        <fullName evidence="7">Shikimate kinase</fullName>
        <shortName evidence="7">SK</shortName>
        <ecNumber evidence="7">2.7.1.71</ecNumber>
    </recommendedName>
</protein>
<dbReference type="GO" id="GO:0000287">
    <property type="term" value="F:magnesium ion binding"/>
    <property type="evidence" value="ECO:0007669"/>
    <property type="project" value="UniProtKB-UniRule"/>
</dbReference>
<comment type="subcellular location">
    <subcellularLocation>
        <location evidence="7">Cytoplasm</location>
    </subcellularLocation>
</comment>
<organism evidence="8 9">
    <name type="scientific">Melghirimyces profundicolus</name>
    <dbReference type="NCBI Taxonomy" id="1242148"/>
    <lineage>
        <taxon>Bacteria</taxon>
        <taxon>Bacillati</taxon>
        <taxon>Bacillota</taxon>
        <taxon>Bacilli</taxon>
        <taxon>Bacillales</taxon>
        <taxon>Thermoactinomycetaceae</taxon>
        <taxon>Melghirimyces</taxon>
    </lineage>
</organism>
<dbReference type="GO" id="GO:0009073">
    <property type="term" value="P:aromatic amino acid family biosynthetic process"/>
    <property type="evidence" value="ECO:0007669"/>
    <property type="project" value="UniProtKB-KW"/>
</dbReference>
<keyword evidence="9" id="KW-1185">Reference proteome</keyword>
<comment type="caution">
    <text evidence="7">Lacks conserved residue(s) required for the propagation of feature annotation.</text>
</comment>
<dbReference type="Proteomes" id="UP000244240">
    <property type="component" value="Unassembled WGS sequence"/>
</dbReference>
<gene>
    <name evidence="7" type="primary">aroK</name>
    <name evidence="8" type="ORF">C8P63_101253</name>
</gene>
<proteinExistence type="inferred from homology"/>
<dbReference type="CDD" id="cd00464">
    <property type="entry name" value="SK"/>
    <property type="match status" value="1"/>
</dbReference>
<dbReference type="HAMAP" id="MF_00109">
    <property type="entry name" value="Shikimate_kinase"/>
    <property type="match status" value="1"/>
</dbReference>
<feature type="binding site" evidence="7">
    <location>
        <position position="119"/>
    </location>
    <ligand>
        <name>ATP</name>
        <dbReference type="ChEBI" id="CHEBI:30616"/>
    </ligand>
</feature>
<dbReference type="PANTHER" id="PTHR21087">
    <property type="entry name" value="SHIKIMATE KINASE"/>
    <property type="match status" value="1"/>
</dbReference>
<comment type="function">
    <text evidence="7">Catalyzes the specific phosphorylation of the 3-hydroxyl group of shikimic acid using ATP as a cosubstrate.</text>
</comment>
<dbReference type="Gene3D" id="3.40.50.300">
    <property type="entry name" value="P-loop containing nucleotide triphosphate hydrolases"/>
    <property type="match status" value="1"/>
</dbReference>
<accession>A0A2T6C9M4</accession>
<keyword evidence="4 7" id="KW-0418">Kinase</keyword>
<keyword evidence="6 7" id="KW-0057">Aromatic amino acid biosynthesis</keyword>
<dbReference type="PANTHER" id="PTHR21087:SF16">
    <property type="entry name" value="SHIKIMATE KINASE 1, CHLOROPLASTIC"/>
    <property type="match status" value="1"/>
</dbReference>
<dbReference type="InterPro" id="IPR031322">
    <property type="entry name" value="Shikimate/glucono_kinase"/>
</dbReference>
<comment type="catalytic activity">
    <reaction evidence="7">
        <text>shikimate + ATP = 3-phosphoshikimate + ADP + H(+)</text>
        <dbReference type="Rhea" id="RHEA:13121"/>
        <dbReference type="ChEBI" id="CHEBI:15378"/>
        <dbReference type="ChEBI" id="CHEBI:30616"/>
        <dbReference type="ChEBI" id="CHEBI:36208"/>
        <dbReference type="ChEBI" id="CHEBI:145989"/>
        <dbReference type="ChEBI" id="CHEBI:456216"/>
        <dbReference type="EC" id="2.7.1.71"/>
    </reaction>
</comment>
<dbReference type="InterPro" id="IPR027417">
    <property type="entry name" value="P-loop_NTPase"/>
</dbReference>